<evidence type="ECO:0000256" key="5">
    <source>
        <dbReference type="SAM" id="Phobius"/>
    </source>
</evidence>
<proteinExistence type="predicted"/>
<dbReference type="Pfam" id="PF00001">
    <property type="entry name" value="7tm_1"/>
    <property type="match status" value="1"/>
</dbReference>
<reference evidence="6" key="1">
    <citation type="submission" date="2022-10" db="EMBL/GenBank/DDBJ databases">
        <title>Novel sulphate-reducing endosymbionts in the free-living metamonad Anaeramoeba.</title>
        <authorList>
            <person name="Jerlstrom-Hultqvist J."/>
            <person name="Cepicka I."/>
            <person name="Gallot-Lavallee L."/>
            <person name="Salas-Leiva D."/>
            <person name="Curtis B.A."/>
            <person name="Zahonova K."/>
            <person name="Pipaliya S."/>
            <person name="Dacks J."/>
            <person name="Roger A.J."/>
        </authorList>
    </citation>
    <scope>NUCLEOTIDE SEQUENCE</scope>
    <source>
        <strain evidence="6">BMAN</strain>
    </source>
</reference>
<dbReference type="GO" id="GO:0005886">
    <property type="term" value="C:plasma membrane"/>
    <property type="evidence" value="ECO:0007669"/>
    <property type="project" value="TreeGrafter"/>
</dbReference>
<accession>A0A9Q0RCB7</accession>
<keyword evidence="3 5" id="KW-1133">Transmembrane helix</keyword>
<dbReference type="OrthoDB" id="100006at2759"/>
<feature type="transmembrane region" description="Helical" evidence="5">
    <location>
        <begin position="72"/>
        <end position="96"/>
    </location>
</feature>
<evidence type="ECO:0000256" key="1">
    <source>
        <dbReference type="ARBA" id="ARBA00004141"/>
    </source>
</evidence>
<dbReference type="Gene3D" id="1.20.1070.10">
    <property type="entry name" value="Rhodopsin 7-helix transmembrane proteins"/>
    <property type="match status" value="1"/>
</dbReference>
<gene>
    <name evidence="6" type="ORF">M0811_01013</name>
</gene>
<dbReference type="CDD" id="cd00637">
    <property type="entry name" value="7tm_classA_rhodopsin-like"/>
    <property type="match status" value="1"/>
</dbReference>
<feature type="transmembrane region" description="Helical" evidence="5">
    <location>
        <begin position="12"/>
        <end position="30"/>
    </location>
</feature>
<comment type="caution">
    <text evidence="6">The sequence shown here is derived from an EMBL/GenBank/DDBJ whole genome shotgun (WGS) entry which is preliminary data.</text>
</comment>
<dbReference type="Proteomes" id="UP001149090">
    <property type="component" value="Unassembled WGS sequence"/>
</dbReference>
<protein>
    <submittedName>
        <fullName evidence="6">G protein-coupled receptor</fullName>
    </submittedName>
</protein>
<dbReference type="PANTHER" id="PTHR23112:SF0">
    <property type="entry name" value="TRANSMEMBRANE PROTEIN 116"/>
    <property type="match status" value="1"/>
</dbReference>
<dbReference type="GO" id="GO:0007189">
    <property type="term" value="P:adenylate cyclase-activating G protein-coupled receptor signaling pathway"/>
    <property type="evidence" value="ECO:0007669"/>
    <property type="project" value="TreeGrafter"/>
</dbReference>
<feature type="transmembrane region" description="Helical" evidence="5">
    <location>
        <begin position="108"/>
        <end position="131"/>
    </location>
</feature>
<dbReference type="AlphaFoldDB" id="A0A9Q0RCB7"/>
<dbReference type="SUPFAM" id="SSF81321">
    <property type="entry name" value="Family A G protein-coupled receptor-like"/>
    <property type="match status" value="1"/>
</dbReference>
<evidence type="ECO:0000313" key="7">
    <source>
        <dbReference type="Proteomes" id="UP001149090"/>
    </source>
</evidence>
<feature type="transmembrane region" description="Helical" evidence="5">
    <location>
        <begin position="42"/>
        <end position="60"/>
    </location>
</feature>
<keyword evidence="4 5" id="KW-0472">Membrane</keyword>
<sequence>MIHNKESIPTIIGSTLGMTGSLLFIIVYSFIKEIRDPARKFIFNLAIYDFFFGIFAIIPGPISYDLCQIQGFFYSFTFGASCSFIFLISLVFYLKICYGKNVDESKKFFIIGNIIIFIICLIAASIFVIFGKVGSGDAHWCWITKSQFEPVIYIIVWFSLLGALTLYTIIFFKIRKNPNFSKAFQYKMFALGWVYTLTEIWTSIKRIRQMINPDAKDNEFLDLSQAFIGPMLGLWDSVFFVFGDKTVRSFIKAKLKKRKYDELKIGLKENERNMEFSIQNENESDFDF</sequence>
<dbReference type="InterPro" id="IPR000276">
    <property type="entry name" value="GPCR_Rhodpsn"/>
</dbReference>
<feature type="transmembrane region" description="Helical" evidence="5">
    <location>
        <begin position="151"/>
        <end position="172"/>
    </location>
</feature>
<dbReference type="EMBL" id="JAPDFW010000070">
    <property type="protein sequence ID" value="KAJ5074383.1"/>
    <property type="molecule type" value="Genomic_DNA"/>
</dbReference>
<name>A0A9Q0RCB7_ANAIG</name>
<dbReference type="PANTHER" id="PTHR23112">
    <property type="entry name" value="G PROTEIN-COUPLED RECEPTOR 157-RELATED"/>
    <property type="match status" value="1"/>
</dbReference>
<evidence type="ECO:0000256" key="3">
    <source>
        <dbReference type="ARBA" id="ARBA00022989"/>
    </source>
</evidence>
<evidence type="ECO:0000256" key="2">
    <source>
        <dbReference type="ARBA" id="ARBA00022692"/>
    </source>
</evidence>
<keyword evidence="2 5" id="KW-0812">Transmembrane</keyword>
<keyword evidence="6" id="KW-0675">Receptor</keyword>
<evidence type="ECO:0000313" key="6">
    <source>
        <dbReference type="EMBL" id="KAJ5074383.1"/>
    </source>
</evidence>
<evidence type="ECO:0000256" key="4">
    <source>
        <dbReference type="ARBA" id="ARBA00023136"/>
    </source>
</evidence>
<dbReference type="GO" id="GO:0004930">
    <property type="term" value="F:G protein-coupled receptor activity"/>
    <property type="evidence" value="ECO:0007669"/>
    <property type="project" value="InterPro"/>
</dbReference>
<keyword evidence="7" id="KW-1185">Reference proteome</keyword>
<comment type="subcellular location">
    <subcellularLocation>
        <location evidence="1">Membrane</location>
        <topology evidence="1">Multi-pass membrane protein</topology>
    </subcellularLocation>
</comment>
<organism evidence="6 7">
    <name type="scientific">Anaeramoeba ignava</name>
    <name type="common">Anaerobic marine amoeba</name>
    <dbReference type="NCBI Taxonomy" id="1746090"/>
    <lineage>
        <taxon>Eukaryota</taxon>
        <taxon>Metamonada</taxon>
        <taxon>Anaeramoebidae</taxon>
        <taxon>Anaeramoeba</taxon>
    </lineage>
</organism>